<feature type="chain" id="PRO_5040148177" evidence="3">
    <location>
        <begin position="19"/>
        <end position="676"/>
    </location>
</feature>
<dbReference type="EMBL" id="JAIZPD010000003">
    <property type="protein sequence ID" value="KAH0965184.1"/>
    <property type="molecule type" value="Genomic_DNA"/>
</dbReference>
<protein>
    <submittedName>
        <fullName evidence="5">Calcineurin-like phosphoesterase domain-containing protein</fullName>
    </submittedName>
</protein>
<keyword evidence="1" id="KW-0378">Hydrolase</keyword>
<evidence type="ECO:0000313" key="5">
    <source>
        <dbReference type="EMBL" id="KAH0965184.1"/>
    </source>
</evidence>
<feature type="signal peptide" evidence="3">
    <location>
        <begin position="1"/>
        <end position="18"/>
    </location>
</feature>
<dbReference type="AlphaFoldDB" id="A0A9P8N1L1"/>
<evidence type="ECO:0000256" key="1">
    <source>
        <dbReference type="ARBA" id="ARBA00022801"/>
    </source>
</evidence>
<reference evidence="5" key="1">
    <citation type="submission" date="2021-09" db="EMBL/GenBank/DDBJ databases">
        <title>A high-quality genome of the endoparasitic fungus Hirsutella rhossiliensis with a comparison of Hirsutella genomes reveals transposable elements contributing to genome size variation.</title>
        <authorList>
            <person name="Lin R."/>
            <person name="Jiao Y."/>
            <person name="Sun X."/>
            <person name="Ling J."/>
            <person name="Xie B."/>
            <person name="Cheng X."/>
        </authorList>
    </citation>
    <scope>NUCLEOTIDE SEQUENCE</scope>
    <source>
        <strain evidence="5">HR02</strain>
    </source>
</reference>
<dbReference type="InterPro" id="IPR029052">
    <property type="entry name" value="Metallo-depent_PP-like"/>
</dbReference>
<accession>A0A9P8N1L1</accession>
<organism evidence="5 6">
    <name type="scientific">Hirsutella rhossiliensis</name>
    <dbReference type="NCBI Taxonomy" id="111463"/>
    <lineage>
        <taxon>Eukaryota</taxon>
        <taxon>Fungi</taxon>
        <taxon>Dikarya</taxon>
        <taxon>Ascomycota</taxon>
        <taxon>Pezizomycotina</taxon>
        <taxon>Sordariomycetes</taxon>
        <taxon>Hypocreomycetidae</taxon>
        <taxon>Hypocreales</taxon>
        <taxon>Ophiocordycipitaceae</taxon>
        <taxon>Hirsutella</taxon>
    </lineage>
</organism>
<dbReference type="Proteomes" id="UP000824596">
    <property type="component" value="Unassembled WGS sequence"/>
</dbReference>
<evidence type="ECO:0000256" key="3">
    <source>
        <dbReference type="SAM" id="SignalP"/>
    </source>
</evidence>
<dbReference type="SUPFAM" id="SSF56300">
    <property type="entry name" value="Metallo-dependent phosphatases"/>
    <property type="match status" value="1"/>
</dbReference>
<keyword evidence="6" id="KW-1185">Reference proteome</keyword>
<dbReference type="GeneID" id="68352329"/>
<gene>
    <name evidence="5" type="ORF">HRG_03200</name>
</gene>
<proteinExistence type="predicted"/>
<dbReference type="PANTHER" id="PTHR10340:SF34">
    <property type="entry name" value="SPHINGOMYELIN PHOSPHODIESTERASE"/>
    <property type="match status" value="1"/>
</dbReference>
<dbReference type="Gene3D" id="3.60.21.10">
    <property type="match status" value="1"/>
</dbReference>
<keyword evidence="3" id="KW-0732">Signal</keyword>
<dbReference type="RefSeq" id="XP_044722697.1">
    <property type="nucleotide sequence ID" value="XM_044861671.1"/>
</dbReference>
<dbReference type="InterPro" id="IPR041805">
    <property type="entry name" value="ASMase/PPN1_MPP"/>
</dbReference>
<dbReference type="PANTHER" id="PTHR10340">
    <property type="entry name" value="SPHINGOMYELIN PHOSPHODIESTERASE"/>
    <property type="match status" value="1"/>
</dbReference>
<evidence type="ECO:0000313" key="6">
    <source>
        <dbReference type="Proteomes" id="UP000824596"/>
    </source>
</evidence>
<dbReference type="InterPro" id="IPR004843">
    <property type="entry name" value="Calcineurin-like_PHP"/>
</dbReference>
<evidence type="ECO:0000259" key="4">
    <source>
        <dbReference type="Pfam" id="PF00149"/>
    </source>
</evidence>
<comment type="caution">
    <text evidence="5">The sequence shown here is derived from an EMBL/GenBank/DDBJ whole genome shotgun (WGS) entry which is preliminary data.</text>
</comment>
<dbReference type="OrthoDB" id="282973at2759"/>
<dbReference type="GO" id="GO:0008081">
    <property type="term" value="F:phosphoric diester hydrolase activity"/>
    <property type="evidence" value="ECO:0007669"/>
    <property type="project" value="TreeGrafter"/>
</dbReference>
<dbReference type="CDD" id="cd00842">
    <property type="entry name" value="MPP_ASMase"/>
    <property type="match status" value="1"/>
</dbReference>
<feature type="domain" description="Calcineurin-like phosphoesterase" evidence="4">
    <location>
        <begin position="192"/>
        <end position="454"/>
    </location>
</feature>
<name>A0A9P8N1L1_9HYPO</name>
<sequence>MRLQSLLPVLALAHAVRGNAPATGQQVSPLEADGLEARGLEARGLEARDPEARGLEARDLEARDLEARNLAKKLWNKIKWGGGCVTCETVFALMRGLAFLSDSALIKVVQSLCKMAGAQDDDVCEGAIAREGPIIAQALREMKRRSKASKEFCTTLLGACAYTPVTPWNVSMPVLKPKRTRPRPSGKKPLQVVHYSDIHIDTLYMNGSSADCGKPICCRPYTEDDQPGKSKSPAGPFGDHKCDVPVSLEQSMYEAINKFAPDAAFTIFTGDIVDHAVWNTTESANVESIERAYSAMHRRPGPVYGTAGNHEAHPCDGFQPNGLGQATAWVYRLLSSQWSSWIGKEAADNAAKLGAYSVKHPVGNLRVISLNTNLYYRNNFWLYHNMNDKDPNLQLQWLVRELDRAEKARENVYIIGHLPFGDKGTLHDGSNYLDQIVNRYSATIAAMFFGHTHVDQFEISYADYQSRSEANALAVSYIAPSLTPTAGMPSFRVYEVDPDTFGVLDATTYIADMGDKAFQSGPVWTKLYSAKEAYGKALSPPVTDPRAELTPAFWHQVTKAFEDDDELFDAYISRKSRGWNVAKCRGSCRADEICQLRAGRAQDNCYKPKFGFHLERRDMSAAHGEHDECDELVTRTTFGALVARDSLERFVEMAEEEIARAGNVVDKSWWTSRGEF</sequence>
<dbReference type="Pfam" id="PF00149">
    <property type="entry name" value="Metallophos"/>
    <property type="match status" value="1"/>
</dbReference>
<evidence type="ECO:0000256" key="2">
    <source>
        <dbReference type="ARBA" id="ARBA00023180"/>
    </source>
</evidence>
<keyword evidence="2" id="KW-0325">Glycoprotein</keyword>